<dbReference type="AlphaFoldDB" id="A0AAD0TQS2"/>
<keyword evidence="2" id="KW-0472">Membrane</keyword>
<evidence type="ECO:0000259" key="3">
    <source>
        <dbReference type="Pfam" id="PF13240"/>
    </source>
</evidence>
<dbReference type="EMBL" id="CP032744">
    <property type="protein sequence ID" value="AYJ39766.1"/>
    <property type="molecule type" value="Genomic_DNA"/>
</dbReference>
<gene>
    <name evidence="4" type="ORF">LP667_13670</name>
</gene>
<dbReference type="Proteomes" id="UP000277896">
    <property type="component" value="Chromosome"/>
</dbReference>
<organism evidence="4 5">
    <name type="scientific">Lactiplantibacillus paraplantarum</name>
    <dbReference type="NCBI Taxonomy" id="60520"/>
    <lineage>
        <taxon>Bacteria</taxon>
        <taxon>Bacillati</taxon>
        <taxon>Bacillota</taxon>
        <taxon>Bacilli</taxon>
        <taxon>Lactobacillales</taxon>
        <taxon>Lactobacillaceae</taxon>
        <taxon>Lactiplantibacillus</taxon>
    </lineage>
</organism>
<accession>A0AAD0TQS2</accession>
<name>A0AAD0TQS2_9LACO</name>
<feature type="transmembrane region" description="Helical" evidence="2">
    <location>
        <begin position="74"/>
        <end position="91"/>
    </location>
</feature>
<evidence type="ECO:0000256" key="1">
    <source>
        <dbReference type="SAM" id="MobiDB-lite"/>
    </source>
</evidence>
<evidence type="ECO:0000313" key="4">
    <source>
        <dbReference type="EMBL" id="AYJ39766.1"/>
    </source>
</evidence>
<reference evidence="4 5" key="1">
    <citation type="submission" date="2018-10" db="EMBL/GenBank/DDBJ databases">
        <title>Genome seuquencing of Lactobacillus species.</title>
        <authorList>
            <person name="Baek C."/>
            <person name="Yi H."/>
        </authorList>
    </citation>
    <scope>NUCLEOTIDE SEQUENCE [LARGE SCALE GENOMIC DNA]</scope>
    <source>
        <strain evidence="4 5">DSM 10667</strain>
    </source>
</reference>
<evidence type="ECO:0000256" key="2">
    <source>
        <dbReference type="SAM" id="Phobius"/>
    </source>
</evidence>
<keyword evidence="2" id="KW-1133">Transmembrane helix</keyword>
<feature type="domain" description="Zinc-ribbon" evidence="3">
    <location>
        <begin position="3"/>
        <end position="24"/>
    </location>
</feature>
<dbReference type="RefSeq" id="WP_121018933.1">
    <property type="nucleotide sequence ID" value="NZ_BJZG01000026.1"/>
</dbReference>
<proteinExistence type="predicted"/>
<dbReference type="Pfam" id="PF13240">
    <property type="entry name" value="Zn_Ribbon_1"/>
    <property type="match status" value="1"/>
</dbReference>
<dbReference type="PANTHER" id="PTHR40038:SF1">
    <property type="entry name" value="MEMBRANE-ASSOCIATED PROTEIN TCAA"/>
    <property type="match status" value="1"/>
</dbReference>
<evidence type="ECO:0000313" key="5">
    <source>
        <dbReference type="Proteomes" id="UP000277896"/>
    </source>
</evidence>
<sequence>MKHCTNCGYELKAGVKFCPSCGHAVNADNEGETDHKVEKVVNHQTDTEEKVHSEEQATPRVPARSQDKSRNNTIVIAALLVLVVLAGFLFMKKRVVVSRDQLASNITKAVQNQDGKLFLKQFSKDDQNLKFSDIGAKSVVKDIHNHSRDSLGETGRIIVDGQRVAGTKVKYDFSVESKKVMGMFTSYYLTTRRTPVRVLDYTGSGGPVTIKLKDADNQRVSKQQLSSGFFPGKYTFDVRSGDTQGDYWIWAAGDGETIDLTLTSDD</sequence>
<dbReference type="PANTHER" id="PTHR40038">
    <property type="entry name" value="MEMBRANE-ASSOCIATED PROTEIN TCAA"/>
    <property type="match status" value="1"/>
</dbReference>
<feature type="compositionally biased region" description="Basic and acidic residues" evidence="1">
    <location>
        <begin position="43"/>
        <end position="57"/>
    </location>
</feature>
<protein>
    <submittedName>
        <fullName evidence="4">Zinc-ribbon domain-containing protein</fullName>
    </submittedName>
</protein>
<keyword evidence="2" id="KW-0812">Transmembrane</keyword>
<feature type="region of interest" description="Disordered" evidence="1">
    <location>
        <begin position="43"/>
        <end position="67"/>
    </location>
</feature>
<dbReference type="InterPro" id="IPR026870">
    <property type="entry name" value="Zinc_ribbon_dom"/>
</dbReference>